<evidence type="ECO:0000313" key="2">
    <source>
        <dbReference type="Proteomes" id="UP000192731"/>
    </source>
</evidence>
<dbReference type="AlphaFoldDB" id="A0A1W1VQ37"/>
<reference evidence="1 2" key="1">
    <citation type="submission" date="2017-04" db="EMBL/GenBank/DDBJ databases">
        <authorList>
            <person name="Afonso C.L."/>
            <person name="Miller P.J."/>
            <person name="Scott M.A."/>
            <person name="Spackman E."/>
            <person name="Goraichik I."/>
            <person name="Dimitrov K.M."/>
            <person name="Suarez D.L."/>
            <person name="Swayne D.E."/>
        </authorList>
    </citation>
    <scope>NUCLEOTIDE SEQUENCE [LARGE SCALE GENOMIC DNA]</scope>
    <source>
        <strain evidence="1 2">DSM 11270</strain>
    </source>
</reference>
<keyword evidence="2" id="KW-1185">Reference proteome</keyword>
<protein>
    <recommendedName>
        <fullName evidence="3">DUF1064 domain-containing protein</fullName>
    </recommendedName>
</protein>
<gene>
    <name evidence="1" type="ORF">SAMN00017405_0411</name>
</gene>
<dbReference type="InterPro" id="IPR009414">
    <property type="entry name" value="DUF1064"/>
</dbReference>
<sequence>MTRISREMAEQLGIVKTKKSKSKYGSRKKEIDGITFDSVKEARKYSELKLLKRAGEIKDFELQPEFELQPGYRNKDGKKIRPITYRADFKVIYPNDKIEYIDTKGFRTKEYLLKKKMLLFKYPDINFVEE</sequence>
<name>A0A1W1VQ37_DESTI</name>
<evidence type="ECO:0008006" key="3">
    <source>
        <dbReference type="Google" id="ProtNLM"/>
    </source>
</evidence>
<dbReference type="Proteomes" id="UP000192731">
    <property type="component" value="Unassembled WGS sequence"/>
</dbReference>
<accession>A0A1W1VQ37</accession>
<dbReference type="RefSeq" id="WP_242941982.1">
    <property type="nucleotide sequence ID" value="NZ_FWWT01000022.1"/>
</dbReference>
<dbReference type="EMBL" id="FWWT01000022">
    <property type="protein sequence ID" value="SMB95469.1"/>
    <property type="molecule type" value="Genomic_DNA"/>
</dbReference>
<organism evidence="1 2">
    <name type="scientific">Desulfonispora thiosulfatigenes DSM 11270</name>
    <dbReference type="NCBI Taxonomy" id="656914"/>
    <lineage>
        <taxon>Bacteria</taxon>
        <taxon>Bacillati</taxon>
        <taxon>Bacillota</taxon>
        <taxon>Clostridia</taxon>
        <taxon>Eubacteriales</taxon>
        <taxon>Peptococcaceae</taxon>
        <taxon>Desulfonispora</taxon>
    </lineage>
</organism>
<dbReference type="Pfam" id="PF06356">
    <property type="entry name" value="DUF1064"/>
    <property type="match status" value="1"/>
</dbReference>
<proteinExistence type="predicted"/>
<dbReference type="STRING" id="656914.SAMN00017405_0411"/>
<evidence type="ECO:0000313" key="1">
    <source>
        <dbReference type="EMBL" id="SMB95469.1"/>
    </source>
</evidence>